<dbReference type="Proteomes" id="UP000814140">
    <property type="component" value="Unassembled WGS sequence"/>
</dbReference>
<sequence length="56" mass="5575">CSFPCLVNADFGSCSPSDDVCLCNSPAFVDSTSACIDSVCSGSDLAQADAAAVYAC</sequence>
<comment type="caution">
    <text evidence="1">The sequence shown here is derived from an EMBL/GenBank/DDBJ whole genome shotgun (WGS) entry which is preliminary data.</text>
</comment>
<reference evidence="1" key="1">
    <citation type="submission" date="2021-03" db="EMBL/GenBank/DDBJ databases">
        <authorList>
            <consortium name="DOE Joint Genome Institute"/>
            <person name="Ahrendt S."/>
            <person name="Looney B.P."/>
            <person name="Miyauchi S."/>
            <person name="Morin E."/>
            <person name="Drula E."/>
            <person name="Courty P.E."/>
            <person name="Chicoki N."/>
            <person name="Fauchery L."/>
            <person name="Kohler A."/>
            <person name="Kuo A."/>
            <person name="Labutti K."/>
            <person name="Pangilinan J."/>
            <person name="Lipzen A."/>
            <person name="Riley R."/>
            <person name="Andreopoulos W."/>
            <person name="He G."/>
            <person name="Johnson J."/>
            <person name="Barry K.W."/>
            <person name="Grigoriev I.V."/>
            <person name="Nagy L."/>
            <person name="Hibbett D."/>
            <person name="Henrissat B."/>
            <person name="Matheny P.B."/>
            <person name="Labbe J."/>
            <person name="Martin F."/>
        </authorList>
    </citation>
    <scope>NUCLEOTIDE SEQUENCE</scope>
    <source>
        <strain evidence="1">HHB10654</strain>
    </source>
</reference>
<dbReference type="EMBL" id="MU277240">
    <property type="protein sequence ID" value="KAI0058003.1"/>
    <property type="molecule type" value="Genomic_DNA"/>
</dbReference>
<organism evidence="1 2">
    <name type="scientific">Artomyces pyxidatus</name>
    <dbReference type="NCBI Taxonomy" id="48021"/>
    <lineage>
        <taxon>Eukaryota</taxon>
        <taxon>Fungi</taxon>
        <taxon>Dikarya</taxon>
        <taxon>Basidiomycota</taxon>
        <taxon>Agaricomycotina</taxon>
        <taxon>Agaricomycetes</taxon>
        <taxon>Russulales</taxon>
        <taxon>Auriscalpiaceae</taxon>
        <taxon>Artomyces</taxon>
    </lineage>
</organism>
<evidence type="ECO:0000313" key="1">
    <source>
        <dbReference type="EMBL" id="KAI0058003.1"/>
    </source>
</evidence>
<protein>
    <submittedName>
        <fullName evidence="1">Uncharacterized protein</fullName>
    </submittedName>
</protein>
<keyword evidence="2" id="KW-1185">Reference proteome</keyword>
<accession>A0ACB8SNF4</accession>
<proteinExistence type="predicted"/>
<feature type="non-terminal residue" evidence="1">
    <location>
        <position position="56"/>
    </location>
</feature>
<gene>
    <name evidence="1" type="ORF">BV25DRAFT_1772886</name>
</gene>
<name>A0ACB8SNF4_9AGAM</name>
<feature type="non-terminal residue" evidence="1">
    <location>
        <position position="1"/>
    </location>
</feature>
<reference evidence="1" key="2">
    <citation type="journal article" date="2022" name="New Phytol.">
        <title>Evolutionary transition to the ectomycorrhizal habit in the genomes of a hyperdiverse lineage of mushroom-forming fungi.</title>
        <authorList>
            <person name="Looney B."/>
            <person name="Miyauchi S."/>
            <person name="Morin E."/>
            <person name="Drula E."/>
            <person name="Courty P.E."/>
            <person name="Kohler A."/>
            <person name="Kuo A."/>
            <person name="LaButti K."/>
            <person name="Pangilinan J."/>
            <person name="Lipzen A."/>
            <person name="Riley R."/>
            <person name="Andreopoulos W."/>
            <person name="He G."/>
            <person name="Johnson J."/>
            <person name="Nolan M."/>
            <person name="Tritt A."/>
            <person name="Barry K.W."/>
            <person name="Grigoriev I.V."/>
            <person name="Nagy L.G."/>
            <person name="Hibbett D."/>
            <person name="Henrissat B."/>
            <person name="Matheny P.B."/>
            <person name="Labbe J."/>
            <person name="Martin F.M."/>
        </authorList>
    </citation>
    <scope>NUCLEOTIDE SEQUENCE</scope>
    <source>
        <strain evidence="1">HHB10654</strain>
    </source>
</reference>
<evidence type="ECO:0000313" key="2">
    <source>
        <dbReference type="Proteomes" id="UP000814140"/>
    </source>
</evidence>